<dbReference type="SUPFAM" id="SSF51182">
    <property type="entry name" value="RmlC-like cupins"/>
    <property type="match status" value="1"/>
</dbReference>
<sequence>MKKVLVLPKGSGRSYDMGKMQAVFKADEDETSQRYSVSEWWLEPGCNGPGAHSHEENDELFYVLEGTVSLLAADEWLDATAGTFIRIPAGVTHDFRNTSGHRAGLLNVFIPGGFERHMPAIVDWFAQNG</sequence>
<dbReference type="RefSeq" id="WP_260903151.1">
    <property type="nucleotide sequence ID" value="NZ_JAOCZP010000003.1"/>
</dbReference>
<proteinExistence type="predicted"/>
<reference evidence="2 3" key="1">
    <citation type="submission" date="2022-09" db="EMBL/GenBank/DDBJ databases">
        <title>Chelativorans salina sp. nov., a novel slightly halophilic bacterium isolated from a saline lake sediment enrichment.</title>
        <authorList>
            <person name="Gao L."/>
            <person name="Fang B.-Z."/>
            <person name="Li W.-J."/>
        </authorList>
    </citation>
    <scope>NUCLEOTIDE SEQUENCE [LARGE SCALE GENOMIC DNA]</scope>
    <source>
        <strain evidence="2 3">EGI FJ00035</strain>
    </source>
</reference>
<feature type="domain" description="Cupin type-2" evidence="1">
    <location>
        <begin position="42"/>
        <end position="109"/>
    </location>
</feature>
<name>A0ABT2LMT6_9HYPH</name>
<dbReference type="InterPro" id="IPR053146">
    <property type="entry name" value="QDO-like"/>
</dbReference>
<organism evidence="2 3">
    <name type="scientific">Chelativorans salis</name>
    <dbReference type="NCBI Taxonomy" id="2978478"/>
    <lineage>
        <taxon>Bacteria</taxon>
        <taxon>Pseudomonadati</taxon>
        <taxon>Pseudomonadota</taxon>
        <taxon>Alphaproteobacteria</taxon>
        <taxon>Hyphomicrobiales</taxon>
        <taxon>Phyllobacteriaceae</taxon>
        <taxon>Chelativorans</taxon>
    </lineage>
</organism>
<keyword evidence="3" id="KW-1185">Reference proteome</keyword>
<gene>
    <name evidence="2" type="ORF">N5A92_12620</name>
</gene>
<evidence type="ECO:0000313" key="2">
    <source>
        <dbReference type="EMBL" id="MCT7375876.1"/>
    </source>
</evidence>
<evidence type="ECO:0000259" key="1">
    <source>
        <dbReference type="Pfam" id="PF07883"/>
    </source>
</evidence>
<dbReference type="Proteomes" id="UP001320831">
    <property type="component" value="Unassembled WGS sequence"/>
</dbReference>
<dbReference type="InterPro" id="IPR011051">
    <property type="entry name" value="RmlC_Cupin_sf"/>
</dbReference>
<dbReference type="EMBL" id="JAOCZP010000003">
    <property type="protein sequence ID" value="MCT7375876.1"/>
    <property type="molecule type" value="Genomic_DNA"/>
</dbReference>
<dbReference type="InterPro" id="IPR014710">
    <property type="entry name" value="RmlC-like_jellyroll"/>
</dbReference>
<dbReference type="Gene3D" id="2.60.120.10">
    <property type="entry name" value="Jelly Rolls"/>
    <property type="match status" value="1"/>
</dbReference>
<evidence type="ECO:0000313" key="3">
    <source>
        <dbReference type="Proteomes" id="UP001320831"/>
    </source>
</evidence>
<protein>
    <submittedName>
        <fullName evidence="2">Cupin domain-containing protein</fullName>
    </submittedName>
</protein>
<dbReference type="InterPro" id="IPR013096">
    <property type="entry name" value="Cupin_2"/>
</dbReference>
<dbReference type="PANTHER" id="PTHR36440:SF1">
    <property type="entry name" value="PUTATIVE (AFU_ORTHOLOGUE AFUA_8G07350)-RELATED"/>
    <property type="match status" value="1"/>
</dbReference>
<comment type="caution">
    <text evidence="2">The sequence shown here is derived from an EMBL/GenBank/DDBJ whole genome shotgun (WGS) entry which is preliminary data.</text>
</comment>
<dbReference type="Pfam" id="PF07883">
    <property type="entry name" value="Cupin_2"/>
    <property type="match status" value="1"/>
</dbReference>
<accession>A0ABT2LMT6</accession>
<dbReference type="PANTHER" id="PTHR36440">
    <property type="entry name" value="PUTATIVE (AFU_ORTHOLOGUE AFUA_8G07350)-RELATED"/>
    <property type="match status" value="1"/>
</dbReference>